<dbReference type="RefSeq" id="WP_060412991.1">
    <property type="nucleotide sequence ID" value="NZ_ODAL01000134.1"/>
</dbReference>
<dbReference type="GO" id="GO:0003676">
    <property type="term" value="F:nucleic acid binding"/>
    <property type="evidence" value="ECO:0007669"/>
    <property type="project" value="InterPro"/>
</dbReference>
<dbReference type="InterPro" id="IPR053148">
    <property type="entry name" value="PD-DEXK-like_domain"/>
</dbReference>
<sequence length="339" mass="38973">MNTPNVPQAPASDRFDEVLAMIQGARQQAAQAVNTRLIELYWQVGAYISRKIENAEWGDAVVSQLAEHLATTQPGLRGFTRRNLFRMRQFFEAYRGDEKVSAVLTQLPWTHHLIIFSQSKRPEEREFYLRMAIREKWSSRELERQFKTALFERTVTQPAKASAMLKETRPAALEVFRDAYMVEFLELSAGHAEADLHRGLLQRLRDFLIELGRDFCFVGSEYPVQVGGQDFALDLLFFHRGLNCLVAIELKVGRFEPEYLGKLNFYLEALDQTERKPLESPAIGVLLCASKNDEVVEYALNRSLSPALIAEYQTRLPDRQLLQAKLHEFYALDVAKNDQ</sequence>
<evidence type="ECO:0000259" key="2">
    <source>
        <dbReference type="Pfam" id="PF17761"/>
    </source>
</evidence>
<dbReference type="InterPro" id="IPR041527">
    <property type="entry name" value="YhcG_N"/>
</dbReference>
<gene>
    <name evidence="3" type="ORF">NCPPB2254_04876</name>
</gene>
<feature type="domain" description="YhcG PDDEXK nuclease" evidence="1">
    <location>
        <begin position="174"/>
        <end position="326"/>
    </location>
</feature>
<dbReference type="Pfam" id="PF17761">
    <property type="entry name" value="DUF1016_N"/>
    <property type="match status" value="1"/>
</dbReference>
<accession>A0AB38ELN2</accession>
<dbReference type="Pfam" id="PF06250">
    <property type="entry name" value="YhcG_C"/>
    <property type="match status" value="1"/>
</dbReference>
<dbReference type="AlphaFoldDB" id="A0AB38ELN2"/>
<organism evidence="3 4">
    <name type="scientific">Pseudomonas syringae pv. persicae</name>
    <dbReference type="NCBI Taxonomy" id="237306"/>
    <lineage>
        <taxon>Bacteria</taxon>
        <taxon>Pseudomonadati</taxon>
        <taxon>Pseudomonadota</taxon>
        <taxon>Gammaproteobacteria</taxon>
        <taxon>Pseudomonadales</taxon>
        <taxon>Pseudomonadaceae</taxon>
        <taxon>Pseudomonas</taxon>
    </lineage>
</organism>
<comment type="caution">
    <text evidence="3">The sequence shown here is derived from an EMBL/GenBank/DDBJ whole genome shotgun (WGS) entry which is preliminary data.</text>
</comment>
<reference evidence="3 4" key="1">
    <citation type="submission" date="2017-11" db="EMBL/GenBank/DDBJ databases">
        <authorList>
            <person name="Blom J."/>
        </authorList>
    </citation>
    <scope>NUCLEOTIDE SEQUENCE [LARGE SCALE GENOMIC DNA]</scope>
    <source>
        <strain evidence="3">NCPPB 2254</strain>
    </source>
</reference>
<dbReference type="PANTHER" id="PTHR30547:SF5">
    <property type="entry name" value="NUCLEASE YHCG-RELATED"/>
    <property type="match status" value="1"/>
</dbReference>
<dbReference type="PANTHER" id="PTHR30547">
    <property type="entry name" value="UNCHARACTERIZED PROTEIN YHCG-RELATED"/>
    <property type="match status" value="1"/>
</dbReference>
<name>A0AB38ELN2_9PSED</name>
<evidence type="ECO:0000259" key="1">
    <source>
        <dbReference type="Pfam" id="PF06250"/>
    </source>
</evidence>
<dbReference type="InterPro" id="IPR009362">
    <property type="entry name" value="YhcG_C"/>
</dbReference>
<dbReference type="Gene3D" id="3.40.1350.10">
    <property type="match status" value="1"/>
</dbReference>
<dbReference type="EMBL" id="ODAM01000140">
    <property type="protein sequence ID" value="SOQ14296.1"/>
    <property type="molecule type" value="Genomic_DNA"/>
</dbReference>
<feature type="domain" description="YhcG N-terminal" evidence="2">
    <location>
        <begin position="18"/>
        <end position="153"/>
    </location>
</feature>
<dbReference type="InterPro" id="IPR011856">
    <property type="entry name" value="tRNA_endonuc-like_dom_sf"/>
</dbReference>
<evidence type="ECO:0000313" key="3">
    <source>
        <dbReference type="EMBL" id="SOQ14296.1"/>
    </source>
</evidence>
<evidence type="ECO:0000313" key="4">
    <source>
        <dbReference type="Proteomes" id="UP000237580"/>
    </source>
</evidence>
<dbReference type="Proteomes" id="UP000237580">
    <property type="component" value="Unassembled WGS sequence"/>
</dbReference>
<proteinExistence type="predicted"/>
<protein>
    <submittedName>
        <fullName evidence="3">Cytoplasmic protein</fullName>
    </submittedName>
</protein>